<evidence type="ECO:0000313" key="2">
    <source>
        <dbReference type="EMBL" id="VDM54607.1"/>
    </source>
</evidence>
<reference evidence="4" key="1">
    <citation type="submission" date="2017-02" db="UniProtKB">
        <authorList>
            <consortium name="WormBaseParasite"/>
        </authorList>
    </citation>
    <scope>IDENTIFICATION</scope>
</reference>
<proteinExistence type="predicted"/>
<evidence type="ECO:0000313" key="3">
    <source>
        <dbReference type="Proteomes" id="UP000267027"/>
    </source>
</evidence>
<dbReference type="AlphaFoldDB" id="A0A0R3PFP5"/>
<dbReference type="WBParaSite" id="ACOC_0000302101-mRNA-1">
    <property type="protein sequence ID" value="ACOC_0000302101-mRNA-1"/>
    <property type="gene ID" value="ACOC_0000302101"/>
</dbReference>
<sequence length="231" mass="26450">LRSRRPPYSPGVCGQDRACYYPFQGITYSPPHHMGSSFKESRMRHAVPPSSALPRVAANRSRPQSMLSQNSQASSGLENIVWRNSSFSTSTIDSHRRLTISGDDTAQRVVLGEEHLQERMETALKLCDWYRARLTSLDKRKRLLEQGLVALETAVHEQKLNFLRAHVTELSRRIVSLMETNERGFPSHANFSLPQPYDDQLVWLHRQNLMLNQVLLYLSLNCDAIHLLSVR</sequence>
<keyword evidence="3" id="KW-1185">Reference proteome</keyword>
<dbReference type="Proteomes" id="UP000267027">
    <property type="component" value="Unassembled WGS sequence"/>
</dbReference>
<organism evidence="4">
    <name type="scientific">Angiostrongylus costaricensis</name>
    <name type="common">Nematode worm</name>
    <dbReference type="NCBI Taxonomy" id="334426"/>
    <lineage>
        <taxon>Eukaryota</taxon>
        <taxon>Metazoa</taxon>
        <taxon>Ecdysozoa</taxon>
        <taxon>Nematoda</taxon>
        <taxon>Chromadorea</taxon>
        <taxon>Rhabditida</taxon>
        <taxon>Rhabditina</taxon>
        <taxon>Rhabditomorpha</taxon>
        <taxon>Strongyloidea</taxon>
        <taxon>Metastrongylidae</taxon>
        <taxon>Angiostrongylus</taxon>
    </lineage>
</organism>
<reference evidence="2 3" key="2">
    <citation type="submission" date="2018-11" db="EMBL/GenBank/DDBJ databases">
        <authorList>
            <consortium name="Pathogen Informatics"/>
        </authorList>
    </citation>
    <scope>NUCLEOTIDE SEQUENCE [LARGE SCALE GENOMIC DNA]</scope>
    <source>
        <strain evidence="2 3">Costa Rica</strain>
    </source>
</reference>
<name>A0A0R3PFP5_ANGCS</name>
<evidence type="ECO:0000313" key="4">
    <source>
        <dbReference type="WBParaSite" id="ACOC_0000302101-mRNA-1"/>
    </source>
</evidence>
<protein>
    <submittedName>
        <fullName evidence="4">EB1 C-terminal domain-containing protein</fullName>
    </submittedName>
</protein>
<dbReference type="InterPro" id="IPR026828">
    <property type="entry name" value="SAPC2_1/2"/>
</dbReference>
<dbReference type="OrthoDB" id="10035013at2759"/>
<dbReference type="PANTHER" id="PTHR14907">
    <property type="entry name" value="FI14130P"/>
    <property type="match status" value="1"/>
</dbReference>
<accession>A0A0R3PFP5</accession>
<dbReference type="EMBL" id="UYYA01000757">
    <property type="protein sequence ID" value="VDM54607.1"/>
    <property type="molecule type" value="Genomic_DNA"/>
</dbReference>
<evidence type="ECO:0000256" key="1">
    <source>
        <dbReference type="SAM" id="MobiDB-lite"/>
    </source>
</evidence>
<feature type="compositionally biased region" description="Polar residues" evidence="1">
    <location>
        <begin position="61"/>
        <end position="72"/>
    </location>
</feature>
<feature type="region of interest" description="Disordered" evidence="1">
    <location>
        <begin position="34"/>
        <end position="72"/>
    </location>
</feature>
<dbReference type="PANTHER" id="PTHR14907:SF2">
    <property type="entry name" value="SUPPRESSOR APC DOMAIN-CONTAINING PROTEIN 2"/>
    <property type="match status" value="1"/>
</dbReference>
<gene>
    <name evidence="2" type="ORF">ACOC_LOCUS3022</name>
</gene>